<evidence type="ECO:0000313" key="3">
    <source>
        <dbReference type="EMBL" id="CAF1459010.1"/>
    </source>
</evidence>
<dbReference type="Gene3D" id="2.120.10.30">
    <property type="entry name" value="TolB, C-terminal domain"/>
    <property type="match status" value="2"/>
</dbReference>
<evidence type="ECO:0000313" key="4">
    <source>
        <dbReference type="EMBL" id="CAF1632708.1"/>
    </source>
</evidence>
<dbReference type="PANTHER" id="PTHR24104">
    <property type="entry name" value="E3 UBIQUITIN-PROTEIN LIGASE NHLRC1-RELATED"/>
    <property type="match status" value="1"/>
</dbReference>
<name>A0A816DCT2_9BILA</name>
<organism evidence="4 5">
    <name type="scientific">Adineta steineri</name>
    <dbReference type="NCBI Taxonomy" id="433720"/>
    <lineage>
        <taxon>Eukaryota</taxon>
        <taxon>Metazoa</taxon>
        <taxon>Spiralia</taxon>
        <taxon>Gnathifera</taxon>
        <taxon>Rotifera</taxon>
        <taxon>Eurotatoria</taxon>
        <taxon>Bdelloidea</taxon>
        <taxon>Adinetida</taxon>
        <taxon>Adinetidae</taxon>
        <taxon>Adineta</taxon>
    </lineage>
</organism>
<dbReference type="EMBL" id="CAJNOM010002445">
    <property type="protein sequence ID" value="CAF1632708.1"/>
    <property type="molecule type" value="Genomic_DNA"/>
</dbReference>
<dbReference type="PROSITE" id="PS51125">
    <property type="entry name" value="NHL"/>
    <property type="match status" value="1"/>
</dbReference>
<dbReference type="Proteomes" id="UP000663877">
    <property type="component" value="Unassembled WGS sequence"/>
</dbReference>
<dbReference type="OrthoDB" id="10317174at2759"/>
<proteinExistence type="predicted"/>
<dbReference type="AlphaFoldDB" id="A0A816DCT2"/>
<dbReference type="PANTHER" id="PTHR24104:SF25">
    <property type="entry name" value="PROTEIN LIN-41"/>
    <property type="match status" value="1"/>
</dbReference>
<feature type="repeat" description="NHL" evidence="2">
    <location>
        <begin position="387"/>
        <end position="424"/>
    </location>
</feature>
<evidence type="ECO:0000313" key="5">
    <source>
        <dbReference type="Proteomes" id="UP000663832"/>
    </source>
</evidence>
<dbReference type="Pfam" id="PF01436">
    <property type="entry name" value="NHL"/>
    <property type="match status" value="2"/>
</dbReference>
<protein>
    <submittedName>
        <fullName evidence="4">Uncharacterized protein</fullName>
    </submittedName>
</protein>
<dbReference type="SUPFAM" id="SSF101898">
    <property type="entry name" value="NHL repeat"/>
    <property type="match status" value="1"/>
</dbReference>
<gene>
    <name evidence="3" type="ORF">BJG266_LOCUS40876</name>
    <name evidence="4" type="ORF">QVE165_LOCUS57754</name>
</gene>
<keyword evidence="1" id="KW-0677">Repeat</keyword>
<dbReference type="Proteomes" id="UP000663832">
    <property type="component" value="Unassembled WGS sequence"/>
</dbReference>
<keyword evidence="5" id="KW-1185">Reference proteome</keyword>
<sequence>MATAKSRTQCSICNKQKNTYNCYGCSKDFCSQHLTEHRQLLAEQLDEIIDDHDQFQQTIIQQKQNPIDSSLIEQINEWEKNSITKVQQIAQECRNTLMKWTQKSINDVEEKFINLSEKLKEIRKENEFNEIDLKHFQLKLTQITQELFQPVNISIHHDPQEIIKKISIISLSKRDRFKLNKWNQRGIVIAGSNQQGDQLNQLSAPEGIFIDNHNNICIADCDNHRIVEWKYHSNKGQIIAGNNGRGNRNDQLSYPINVIVDKENNSLIISDYENKRVIRLFRRNPTKQQILISHIYCWGLAIDKHGFIYVSDWKKNEVRRWKEGDERGTIVAGGNGRGNDVNQLNRPTYIFVDKHDSLYISDSLNNRVMKWKKNAKEGTVVAGGNGKGDSLKQLSYPCGVTVDHLGRIYVVDNENHRVMCWCKGDAEGKIIVGGNGEGKKSNQLSYPTGLSFDEEENLYVVDWGNNRVLKHEKIC</sequence>
<evidence type="ECO:0000256" key="1">
    <source>
        <dbReference type="ARBA" id="ARBA00022737"/>
    </source>
</evidence>
<accession>A0A816DCT2</accession>
<evidence type="ECO:0000256" key="2">
    <source>
        <dbReference type="PROSITE-ProRule" id="PRU00504"/>
    </source>
</evidence>
<dbReference type="CDD" id="cd05819">
    <property type="entry name" value="NHL"/>
    <property type="match status" value="1"/>
</dbReference>
<comment type="caution">
    <text evidence="4">The sequence shown here is derived from an EMBL/GenBank/DDBJ whole genome shotgun (WGS) entry which is preliminary data.</text>
</comment>
<dbReference type="InterPro" id="IPR001258">
    <property type="entry name" value="NHL_repeat"/>
</dbReference>
<dbReference type="EMBL" id="CAJNOI010002122">
    <property type="protein sequence ID" value="CAF1459010.1"/>
    <property type="molecule type" value="Genomic_DNA"/>
</dbReference>
<dbReference type="InterPro" id="IPR050952">
    <property type="entry name" value="TRIM-NHL_E3_ligases"/>
</dbReference>
<dbReference type="InterPro" id="IPR011042">
    <property type="entry name" value="6-blade_b-propeller_TolB-like"/>
</dbReference>
<reference evidence="4" key="1">
    <citation type="submission" date="2021-02" db="EMBL/GenBank/DDBJ databases">
        <authorList>
            <person name="Nowell W R."/>
        </authorList>
    </citation>
    <scope>NUCLEOTIDE SEQUENCE</scope>
</reference>
<dbReference type="GO" id="GO:0008270">
    <property type="term" value="F:zinc ion binding"/>
    <property type="evidence" value="ECO:0007669"/>
    <property type="project" value="UniProtKB-KW"/>
</dbReference>